<dbReference type="AlphaFoldDB" id="F2Q855"/>
<name>F2Q855_YEREN</name>
<gene>
    <name evidence="1" type="ORF">Y69_0021</name>
</gene>
<accession>F2Q855</accession>
<protein>
    <submittedName>
        <fullName evidence="1">Uncharacterized protein</fullName>
    </submittedName>
</protein>
<dbReference type="EMBL" id="FN298493">
    <property type="protein sequence ID" value="CAX67786.1"/>
    <property type="molecule type" value="Genomic_DNA"/>
</dbReference>
<proteinExistence type="predicted"/>
<sequence>MSGYIYLPIPTQEMHDFCNFWILGQNDKGKTPYRILENKHSGVVKKAFRYFDGVLSNVTPFDKVYILVHGHGSGSPCLGAPLGATKVMVRGFEEWTGGTLKKYTPIELAQLLKKESLPLNFVDLRVFACGSGVIPNRDGITASFAERLANELRKIGYMNIKVTGYLGTLQATYSIRMLDSETFTNTRHKGVYSSHGYLKPASLGKVIF</sequence>
<organism evidence="1">
    <name type="scientific">Yersinia enterocolitica</name>
    <dbReference type="NCBI Taxonomy" id="630"/>
    <lineage>
        <taxon>Bacteria</taxon>
        <taxon>Pseudomonadati</taxon>
        <taxon>Pseudomonadota</taxon>
        <taxon>Gammaproteobacteria</taxon>
        <taxon>Enterobacterales</taxon>
        <taxon>Yersiniaceae</taxon>
        <taxon>Yersinia</taxon>
    </lineage>
</organism>
<evidence type="ECO:0000313" key="1">
    <source>
        <dbReference type="EMBL" id="CAX67786.1"/>
    </source>
</evidence>
<reference evidence="1" key="1">
    <citation type="submission" date="2009-04" db="EMBL/GenBank/DDBJ databases">
        <title>Novel enterobacterial integrative and conjugative elements (ICEs), including a mobilisable relateive of SPI-7.</title>
        <authorList>
            <person name="Seth-Smith H.M."/>
        </authorList>
    </citation>
    <scope>NUCLEOTIDE SEQUENCE</scope>
    <source>
        <strain evidence="1">Y69</strain>
    </source>
</reference>